<dbReference type="EMBL" id="JMQM01000001">
    <property type="protein sequence ID" value="KFB09307.1"/>
    <property type="molecule type" value="Genomic_DNA"/>
</dbReference>
<accession>A0A084U8M1</accession>
<organism evidence="1 2">
    <name type="scientific">Nitratireductor basaltis</name>
    <dbReference type="NCBI Taxonomy" id="472175"/>
    <lineage>
        <taxon>Bacteria</taxon>
        <taxon>Pseudomonadati</taxon>
        <taxon>Pseudomonadota</taxon>
        <taxon>Alphaproteobacteria</taxon>
        <taxon>Hyphomicrobiales</taxon>
        <taxon>Phyllobacteriaceae</taxon>
        <taxon>Nitratireductor</taxon>
    </lineage>
</organism>
<gene>
    <name evidence="1" type="ORF">EL18_00322</name>
</gene>
<dbReference type="STRING" id="472175.EL18_00322"/>
<keyword evidence="2" id="KW-1185">Reference proteome</keyword>
<dbReference type="Proteomes" id="UP000053675">
    <property type="component" value="Unassembled WGS sequence"/>
</dbReference>
<proteinExistence type="predicted"/>
<protein>
    <submittedName>
        <fullName evidence="1">Uncharacterized protein</fullName>
    </submittedName>
</protein>
<name>A0A084U8M1_9HYPH</name>
<sequence>MKSGFPVVLEPVYWISKLDLEPRREQKPSSFNKILRSRLVEA</sequence>
<reference evidence="1 2" key="1">
    <citation type="submission" date="2014-05" db="EMBL/GenBank/DDBJ databases">
        <title>Draft Genome Sequence of Nitratireductor basaltis Strain UMTGB225, A Marine Bacterium Isolated from Green Barrel Tunicate.</title>
        <authorList>
            <person name="Gan H.Y."/>
        </authorList>
    </citation>
    <scope>NUCLEOTIDE SEQUENCE [LARGE SCALE GENOMIC DNA]</scope>
    <source>
        <strain evidence="1 2">UMTGB225</strain>
    </source>
</reference>
<evidence type="ECO:0000313" key="1">
    <source>
        <dbReference type="EMBL" id="KFB09307.1"/>
    </source>
</evidence>
<dbReference type="AlphaFoldDB" id="A0A084U8M1"/>
<evidence type="ECO:0000313" key="2">
    <source>
        <dbReference type="Proteomes" id="UP000053675"/>
    </source>
</evidence>
<comment type="caution">
    <text evidence="1">The sequence shown here is derived from an EMBL/GenBank/DDBJ whole genome shotgun (WGS) entry which is preliminary data.</text>
</comment>